<feature type="signal peptide" evidence="10">
    <location>
        <begin position="1"/>
        <end position="23"/>
    </location>
</feature>
<dbReference type="Pfam" id="PF00089">
    <property type="entry name" value="Trypsin"/>
    <property type="match status" value="1"/>
</dbReference>
<evidence type="ECO:0000313" key="14">
    <source>
        <dbReference type="Proteomes" id="UP001516400"/>
    </source>
</evidence>
<evidence type="ECO:0000256" key="5">
    <source>
        <dbReference type="ARBA" id="ARBA00023145"/>
    </source>
</evidence>
<dbReference type="InterPro" id="IPR051487">
    <property type="entry name" value="Ser/Thr_Proteases_Immune/Dev"/>
</dbReference>
<comment type="domain">
    <text evidence="10">The clip domain consists of 35-55 residues which are 'knitted' together usually by 3 conserved disulfide bonds forming a clip-like compact structure.</text>
</comment>
<comment type="caution">
    <text evidence="13">The sequence shown here is derived from an EMBL/GenBank/DDBJ whole genome shotgun (WGS) entry which is preliminary data.</text>
</comment>
<sequence>MALIRCDVFLFVAAFCLIRYALADPPCRTPNNDFGECILIKECTQLFAIIQKRPLTAADANFLRQSHCGFVGMIPKVCCPPVTTPPISTDKPFTSITVEDKTEDITDTPEVSHPLLPNLNVCGQDTSNRIFGGEQADLDEFPWMALIEYEKSDKRRGFYCGGVLINKRYILTAAHCIKGRDLPKTWKLFSARLGEYDTESVKDCINNGFSSECSDPVLDVPIEEAIAHEQFDPYDVNQYHDIGLLRLATEVTYTQFINPICLPLSNQERRKSYTGLRLTVAGWGKTETKSESNIKLKVQVPVKSLRDCNYVYSSRVHLENSQLCAGGEKGKDSCRGDSGGSLMTVSSNKQGEVNWYAVGIVSFGPTPCGLGGWPAVYTRVSKYVPWIISKLKA</sequence>
<dbReference type="PROSITE" id="PS00135">
    <property type="entry name" value="TRYPSIN_SER"/>
    <property type="match status" value="1"/>
</dbReference>
<dbReference type="EMBL" id="JABFTP020000185">
    <property type="protein sequence ID" value="KAL3285737.1"/>
    <property type="molecule type" value="Genomic_DNA"/>
</dbReference>
<protein>
    <recommendedName>
        <fullName evidence="10">CLIP domain-containing serine protease</fullName>
        <ecNumber evidence="9">3.4.21.-</ecNumber>
    </recommendedName>
</protein>
<dbReference type="GO" id="GO:0004252">
    <property type="term" value="F:serine-type endopeptidase activity"/>
    <property type="evidence" value="ECO:0007669"/>
    <property type="project" value="UniProtKB-UniRule"/>
</dbReference>
<dbReference type="FunFam" id="3.30.1640.30:FF:000001">
    <property type="entry name" value="Serine protease 7"/>
    <property type="match status" value="1"/>
</dbReference>
<evidence type="ECO:0000256" key="8">
    <source>
        <dbReference type="ARBA" id="ARBA00024195"/>
    </source>
</evidence>
<keyword evidence="2 10" id="KW-0732">Signal</keyword>
<feature type="domain" description="Peptidase S1" evidence="11">
    <location>
        <begin position="130"/>
        <end position="392"/>
    </location>
</feature>
<dbReference type="InterPro" id="IPR001314">
    <property type="entry name" value="Peptidase_S1A"/>
</dbReference>
<dbReference type="AlphaFoldDB" id="A0ABD2P538"/>
<feature type="domain" description="Clip" evidence="12">
    <location>
        <begin position="26"/>
        <end position="79"/>
    </location>
</feature>
<reference evidence="13 14" key="1">
    <citation type="journal article" date="2021" name="BMC Biol.">
        <title>Horizontally acquired antibacterial genes associated with adaptive radiation of ladybird beetles.</title>
        <authorList>
            <person name="Li H.S."/>
            <person name="Tang X.F."/>
            <person name="Huang Y.H."/>
            <person name="Xu Z.Y."/>
            <person name="Chen M.L."/>
            <person name="Du X.Y."/>
            <person name="Qiu B.Y."/>
            <person name="Chen P.T."/>
            <person name="Zhang W."/>
            <person name="Slipinski A."/>
            <person name="Escalona H.E."/>
            <person name="Waterhouse R.M."/>
            <person name="Zwick A."/>
            <person name="Pang H."/>
        </authorList>
    </citation>
    <scope>NUCLEOTIDE SEQUENCE [LARGE SCALE GENOMIC DNA]</scope>
    <source>
        <strain evidence="13">SYSU2018</strain>
    </source>
</reference>
<keyword evidence="14" id="KW-1185">Reference proteome</keyword>
<evidence type="ECO:0000313" key="13">
    <source>
        <dbReference type="EMBL" id="KAL3285737.1"/>
    </source>
</evidence>
<dbReference type="InterPro" id="IPR038565">
    <property type="entry name" value="CLIP_sf"/>
</dbReference>
<dbReference type="Proteomes" id="UP001516400">
    <property type="component" value="Unassembled WGS sequence"/>
</dbReference>
<dbReference type="CDD" id="cd00190">
    <property type="entry name" value="Tryp_SPc"/>
    <property type="match status" value="1"/>
</dbReference>
<dbReference type="Gene3D" id="3.30.1640.30">
    <property type="match status" value="1"/>
</dbReference>
<dbReference type="InterPro" id="IPR001254">
    <property type="entry name" value="Trypsin_dom"/>
</dbReference>
<dbReference type="GO" id="GO:0005576">
    <property type="term" value="C:extracellular region"/>
    <property type="evidence" value="ECO:0007669"/>
    <property type="project" value="UniProtKB-SubCell"/>
</dbReference>
<keyword evidence="5" id="KW-0865">Zymogen</keyword>
<evidence type="ECO:0000256" key="3">
    <source>
        <dbReference type="ARBA" id="ARBA00022801"/>
    </source>
</evidence>
<dbReference type="Pfam" id="PF12032">
    <property type="entry name" value="CLIP"/>
    <property type="match status" value="1"/>
</dbReference>
<feature type="chain" id="PRO_5044533147" description="CLIP domain-containing serine protease" evidence="10">
    <location>
        <begin position="24"/>
        <end position="393"/>
    </location>
</feature>
<dbReference type="PANTHER" id="PTHR24256">
    <property type="entry name" value="TRYPTASE-RELATED"/>
    <property type="match status" value="1"/>
</dbReference>
<dbReference type="Gene3D" id="2.40.10.10">
    <property type="entry name" value="Trypsin-like serine proteases"/>
    <property type="match status" value="2"/>
</dbReference>
<dbReference type="InterPro" id="IPR043504">
    <property type="entry name" value="Peptidase_S1_PA_chymotrypsin"/>
</dbReference>
<dbReference type="PRINTS" id="PR00722">
    <property type="entry name" value="CHYMOTRYPSIN"/>
</dbReference>
<evidence type="ECO:0000256" key="6">
    <source>
        <dbReference type="ARBA" id="ARBA00023157"/>
    </source>
</evidence>
<evidence type="ECO:0000259" key="12">
    <source>
        <dbReference type="PROSITE" id="PS51888"/>
    </source>
</evidence>
<dbReference type="InterPro" id="IPR033116">
    <property type="entry name" value="TRYPSIN_SER"/>
</dbReference>
<evidence type="ECO:0000256" key="1">
    <source>
        <dbReference type="ARBA" id="ARBA00022670"/>
    </source>
</evidence>
<evidence type="ECO:0000256" key="9">
    <source>
        <dbReference type="RuleBase" id="RU363034"/>
    </source>
</evidence>
<keyword evidence="10" id="KW-0964">Secreted</keyword>
<name>A0ABD2P538_9CUCU</name>
<evidence type="ECO:0000256" key="2">
    <source>
        <dbReference type="ARBA" id="ARBA00022729"/>
    </source>
</evidence>
<dbReference type="SUPFAM" id="SSF50494">
    <property type="entry name" value="Trypsin-like serine proteases"/>
    <property type="match status" value="1"/>
</dbReference>
<proteinExistence type="inferred from homology"/>
<evidence type="ECO:0000259" key="11">
    <source>
        <dbReference type="PROSITE" id="PS50240"/>
    </source>
</evidence>
<dbReference type="SMART" id="SM00680">
    <property type="entry name" value="CLIP"/>
    <property type="match status" value="1"/>
</dbReference>
<dbReference type="GO" id="GO:0006508">
    <property type="term" value="P:proteolysis"/>
    <property type="evidence" value="ECO:0007669"/>
    <property type="project" value="UniProtKB-KW"/>
</dbReference>
<evidence type="ECO:0000256" key="7">
    <source>
        <dbReference type="ARBA" id="ARBA00023180"/>
    </source>
</evidence>
<dbReference type="EC" id="3.4.21.-" evidence="9"/>
<dbReference type="InterPro" id="IPR018114">
    <property type="entry name" value="TRYPSIN_HIS"/>
</dbReference>
<dbReference type="PROSITE" id="PS50240">
    <property type="entry name" value="TRYPSIN_DOM"/>
    <property type="match status" value="1"/>
</dbReference>
<evidence type="ECO:0000256" key="10">
    <source>
        <dbReference type="RuleBase" id="RU366078"/>
    </source>
</evidence>
<dbReference type="InterPro" id="IPR022700">
    <property type="entry name" value="CLIP"/>
</dbReference>
<keyword evidence="4 9" id="KW-0720">Serine protease</keyword>
<accession>A0ABD2P538</accession>
<evidence type="ECO:0000256" key="4">
    <source>
        <dbReference type="ARBA" id="ARBA00022825"/>
    </source>
</evidence>
<organism evidence="13 14">
    <name type="scientific">Cryptolaemus montrouzieri</name>
    <dbReference type="NCBI Taxonomy" id="559131"/>
    <lineage>
        <taxon>Eukaryota</taxon>
        <taxon>Metazoa</taxon>
        <taxon>Ecdysozoa</taxon>
        <taxon>Arthropoda</taxon>
        <taxon>Hexapoda</taxon>
        <taxon>Insecta</taxon>
        <taxon>Pterygota</taxon>
        <taxon>Neoptera</taxon>
        <taxon>Endopterygota</taxon>
        <taxon>Coleoptera</taxon>
        <taxon>Polyphaga</taxon>
        <taxon>Cucujiformia</taxon>
        <taxon>Coccinelloidea</taxon>
        <taxon>Coccinellidae</taxon>
        <taxon>Scymninae</taxon>
        <taxon>Scymnini</taxon>
        <taxon>Cryptolaemus</taxon>
    </lineage>
</organism>
<dbReference type="PROSITE" id="PS00134">
    <property type="entry name" value="TRYPSIN_HIS"/>
    <property type="match status" value="1"/>
</dbReference>
<dbReference type="FunFam" id="2.40.10.10:FF:000084">
    <property type="entry name" value="Serine protease easter"/>
    <property type="match status" value="1"/>
</dbReference>
<keyword evidence="3 9" id="KW-0378">Hydrolase</keyword>
<dbReference type="SMART" id="SM00020">
    <property type="entry name" value="Tryp_SPc"/>
    <property type="match status" value="1"/>
</dbReference>
<dbReference type="FunFam" id="2.40.10.10:FF:000028">
    <property type="entry name" value="Serine protease easter"/>
    <property type="match status" value="1"/>
</dbReference>
<comment type="similarity">
    <text evidence="8 10">Belongs to the peptidase S1 family. CLIP subfamily.</text>
</comment>
<dbReference type="InterPro" id="IPR009003">
    <property type="entry name" value="Peptidase_S1_PA"/>
</dbReference>
<keyword evidence="6" id="KW-1015">Disulfide bond</keyword>
<gene>
    <name evidence="13" type="ORF">HHI36_000264</name>
</gene>
<keyword evidence="1 9" id="KW-0645">Protease</keyword>
<dbReference type="GO" id="GO:0035008">
    <property type="term" value="P:positive regulation of melanization defense response"/>
    <property type="evidence" value="ECO:0007669"/>
    <property type="project" value="UniProtKB-ARBA"/>
</dbReference>
<dbReference type="PROSITE" id="PS51888">
    <property type="entry name" value="CLIP"/>
    <property type="match status" value="1"/>
</dbReference>
<comment type="subcellular location">
    <subcellularLocation>
        <location evidence="10">Secreted</location>
    </subcellularLocation>
</comment>
<keyword evidence="7" id="KW-0325">Glycoprotein</keyword>